<evidence type="ECO:0000313" key="6">
    <source>
        <dbReference type="EMBL" id="MBP2234448.1"/>
    </source>
</evidence>
<evidence type="ECO:0000256" key="1">
    <source>
        <dbReference type="ARBA" id="ARBA00010466"/>
    </source>
</evidence>
<dbReference type="PANTHER" id="PTHR34294:SF1">
    <property type="entry name" value="TRANSCRIPTIONAL REGULATOR LSRR"/>
    <property type="match status" value="1"/>
</dbReference>
<dbReference type="InterPro" id="IPR007324">
    <property type="entry name" value="Sugar-bd_dom_put"/>
</dbReference>
<keyword evidence="2" id="KW-0805">Transcription regulation</keyword>
<reference evidence="6 7" key="1">
    <citation type="submission" date="2021-03" db="EMBL/GenBank/DDBJ databases">
        <title>Genomic Encyclopedia of Type Strains, Phase IV (KMG-IV): sequencing the most valuable type-strain genomes for metagenomic binning, comparative biology and taxonomic classification.</title>
        <authorList>
            <person name="Goeker M."/>
        </authorList>
    </citation>
    <scope>NUCLEOTIDE SEQUENCE [LARGE SCALE GENOMIC DNA]</scope>
    <source>
        <strain evidence="6 7">DSM 13372</strain>
    </source>
</reference>
<dbReference type="InterPro" id="IPR051054">
    <property type="entry name" value="SorC_transcr_regulators"/>
</dbReference>
<evidence type="ECO:0000256" key="2">
    <source>
        <dbReference type="ARBA" id="ARBA00023015"/>
    </source>
</evidence>
<protein>
    <submittedName>
        <fullName evidence="6">DNA-binding transcriptional regulator LsrR (DeoR family)</fullName>
    </submittedName>
</protein>
<dbReference type="GO" id="GO:0003677">
    <property type="term" value="F:DNA binding"/>
    <property type="evidence" value="ECO:0007669"/>
    <property type="project" value="UniProtKB-KW"/>
</dbReference>
<keyword evidence="4" id="KW-0804">Transcription</keyword>
<dbReference type="Gene3D" id="1.10.10.60">
    <property type="entry name" value="Homeodomain-like"/>
    <property type="match status" value="1"/>
</dbReference>
<dbReference type="CDD" id="cd06171">
    <property type="entry name" value="Sigma70_r4"/>
    <property type="match status" value="1"/>
</dbReference>
<sequence length="336" mass="35845">MPIAKTKAKTTSTPREAIVIARQMHQALVLHFMEGLTQAQIAEQLGISQATVNRLIKRGRQLGLVEIKIKSPVESLVDLEERLLALGGISRAVVVPTVSDNPQTALQAVGEAAARLLIDEIGDGDTICITGGKGVSAVVAGLQPPRRFDVEVIPATGCVQGKHYTDVNHVSTLMADRLGGRSYQIHAPLFADDAEQREMLINMRAVADVFKRAREAKVAVVGIGSILTDDSSYYDLHPSSSTDRAAIERSGATCELLAHLLDHGGRVCDYSLNRSLVSLTLEEFASIPTKIGVASGPNKAGPILSVMRGKHLDTLVTDEATGARILEIASEEGFSA</sequence>
<dbReference type="PROSITE" id="PS50943">
    <property type="entry name" value="HTH_CROC1"/>
    <property type="match status" value="1"/>
</dbReference>
<dbReference type="InterPro" id="IPR013324">
    <property type="entry name" value="RNA_pol_sigma_r3/r4-like"/>
</dbReference>
<evidence type="ECO:0000313" key="7">
    <source>
        <dbReference type="Proteomes" id="UP000730739"/>
    </source>
</evidence>
<feature type="domain" description="HTH cro/C1-type" evidence="5">
    <location>
        <begin position="35"/>
        <end position="55"/>
    </location>
</feature>
<dbReference type="PANTHER" id="PTHR34294">
    <property type="entry name" value="TRANSCRIPTIONAL REGULATOR-RELATED"/>
    <property type="match status" value="1"/>
</dbReference>
<organism evidence="6 7">
    <name type="scientific">Sinorhizobium kostiense</name>
    <dbReference type="NCBI Taxonomy" id="76747"/>
    <lineage>
        <taxon>Bacteria</taxon>
        <taxon>Pseudomonadati</taxon>
        <taxon>Pseudomonadota</taxon>
        <taxon>Alphaproteobacteria</taxon>
        <taxon>Hyphomicrobiales</taxon>
        <taxon>Rhizobiaceae</taxon>
        <taxon>Sinorhizobium/Ensifer group</taxon>
        <taxon>Sinorhizobium</taxon>
    </lineage>
</organism>
<dbReference type="Gene3D" id="3.40.50.1360">
    <property type="match status" value="1"/>
</dbReference>
<name>A0ABS4QUW8_9HYPH</name>
<keyword evidence="7" id="KW-1185">Reference proteome</keyword>
<dbReference type="Pfam" id="PF08281">
    <property type="entry name" value="Sigma70_r4_2"/>
    <property type="match status" value="1"/>
</dbReference>
<dbReference type="InterPro" id="IPR037171">
    <property type="entry name" value="NagB/RpiA_transferase-like"/>
</dbReference>
<comment type="caution">
    <text evidence="6">The sequence shown here is derived from an EMBL/GenBank/DDBJ whole genome shotgun (WGS) entry which is preliminary data.</text>
</comment>
<dbReference type="Pfam" id="PF04198">
    <property type="entry name" value="Sugar-bind"/>
    <property type="match status" value="1"/>
</dbReference>
<dbReference type="Proteomes" id="UP000730739">
    <property type="component" value="Unassembled WGS sequence"/>
</dbReference>
<dbReference type="RefSeq" id="WP_209600680.1">
    <property type="nucleotide sequence ID" value="NZ_JAGILA010000001.1"/>
</dbReference>
<dbReference type="EMBL" id="JAGILA010000001">
    <property type="protein sequence ID" value="MBP2234448.1"/>
    <property type="molecule type" value="Genomic_DNA"/>
</dbReference>
<dbReference type="SUPFAM" id="SSF88659">
    <property type="entry name" value="Sigma3 and sigma4 domains of RNA polymerase sigma factors"/>
    <property type="match status" value="1"/>
</dbReference>
<evidence type="ECO:0000256" key="4">
    <source>
        <dbReference type="ARBA" id="ARBA00023163"/>
    </source>
</evidence>
<evidence type="ECO:0000256" key="3">
    <source>
        <dbReference type="ARBA" id="ARBA00023125"/>
    </source>
</evidence>
<dbReference type="SUPFAM" id="SSF100950">
    <property type="entry name" value="NagB/RpiA/CoA transferase-like"/>
    <property type="match status" value="1"/>
</dbReference>
<dbReference type="InterPro" id="IPR013249">
    <property type="entry name" value="RNA_pol_sigma70_r4_t2"/>
</dbReference>
<comment type="similarity">
    <text evidence="1">Belongs to the SorC transcriptional regulatory family.</text>
</comment>
<keyword evidence="3 6" id="KW-0238">DNA-binding</keyword>
<gene>
    <name evidence="6" type="ORF">J2Z31_000938</name>
</gene>
<dbReference type="InterPro" id="IPR001387">
    <property type="entry name" value="Cro/C1-type_HTH"/>
</dbReference>
<evidence type="ECO:0000259" key="5">
    <source>
        <dbReference type="PROSITE" id="PS50943"/>
    </source>
</evidence>
<proteinExistence type="inferred from homology"/>
<accession>A0ABS4QUW8</accession>